<dbReference type="InterPro" id="IPR051433">
    <property type="entry name" value="CIBP"/>
</dbReference>
<dbReference type="Gene3D" id="1.10.238.10">
    <property type="entry name" value="EF-hand"/>
    <property type="match status" value="2"/>
</dbReference>
<keyword evidence="1" id="KW-1185">Reference proteome</keyword>
<dbReference type="InterPro" id="IPR011992">
    <property type="entry name" value="EF-hand-dom_pair"/>
</dbReference>
<dbReference type="SMART" id="SM00054">
    <property type="entry name" value="EFh"/>
    <property type="match status" value="3"/>
</dbReference>
<dbReference type="InterPro" id="IPR018247">
    <property type="entry name" value="EF_Hand_1_Ca_BS"/>
</dbReference>
<dbReference type="GO" id="GO:0000287">
    <property type="term" value="F:magnesium ion binding"/>
    <property type="evidence" value="ECO:0007669"/>
    <property type="project" value="TreeGrafter"/>
</dbReference>
<keyword evidence="2" id="KW-0401">Integrin</keyword>
<dbReference type="SUPFAM" id="SSF47473">
    <property type="entry name" value="EF-hand"/>
    <property type="match status" value="1"/>
</dbReference>
<evidence type="ECO:0000313" key="2">
    <source>
        <dbReference type="RefSeq" id="XP_029648454.1"/>
    </source>
</evidence>
<dbReference type="AlphaFoldDB" id="A0A6P7TBN7"/>
<dbReference type="InterPro" id="IPR002048">
    <property type="entry name" value="EF_hand_dom"/>
</dbReference>
<dbReference type="Proteomes" id="UP000515154">
    <property type="component" value="Linkage group LG19"/>
</dbReference>
<proteinExistence type="predicted"/>
<dbReference type="FunFam" id="1.10.238.10:FF:000079">
    <property type="entry name" value="Calcium and integrin-binding family member 2"/>
    <property type="match status" value="1"/>
</dbReference>
<dbReference type="Pfam" id="PF13499">
    <property type="entry name" value="EF-hand_7"/>
    <property type="match status" value="1"/>
</dbReference>
<dbReference type="PROSITE" id="PS00018">
    <property type="entry name" value="EF_HAND_1"/>
    <property type="match status" value="2"/>
</dbReference>
<dbReference type="GO" id="GO:0007229">
    <property type="term" value="P:integrin-mediated signaling pathway"/>
    <property type="evidence" value="ECO:0007669"/>
    <property type="project" value="UniProtKB-KW"/>
</dbReference>
<reference evidence="2" key="1">
    <citation type="submission" date="2025-08" db="UniProtKB">
        <authorList>
            <consortium name="RefSeq"/>
        </authorList>
    </citation>
    <scope>IDENTIFICATION</scope>
</reference>
<organism evidence="1 2">
    <name type="scientific">Octopus sinensis</name>
    <name type="common">East Asian common octopus</name>
    <dbReference type="NCBI Taxonomy" id="2607531"/>
    <lineage>
        <taxon>Eukaryota</taxon>
        <taxon>Metazoa</taxon>
        <taxon>Spiralia</taxon>
        <taxon>Lophotrochozoa</taxon>
        <taxon>Mollusca</taxon>
        <taxon>Cephalopoda</taxon>
        <taxon>Coleoidea</taxon>
        <taxon>Octopodiformes</taxon>
        <taxon>Octopoda</taxon>
        <taxon>Incirrata</taxon>
        <taxon>Octopodidae</taxon>
        <taxon>Octopus</taxon>
    </lineage>
</organism>
<dbReference type="PANTHER" id="PTHR45791:SF1">
    <property type="entry name" value="CALCIUM AND INTEGRIN BINDING FAMILY MEMBER 1"/>
    <property type="match status" value="1"/>
</dbReference>
<dbReference type="GO" id="GO:0005509">
    <property type="term" value="F:calcium ion binding"/>
    <property type="evidence" value="ECO:0007669"/>
    <property type="project" value="InterPro"/>
</dbReference>
<dbReference type="PROSITE" id="PS50222">
    <property type="entry name" value="EF_HAND_2"/>
    <property type="match status" value="2"/>
</dbReference>
<protein>
    <submittedName>
        <fullName evidence="2">Calcium and integrin-binding protein 1</fullName>
    </submittedName>
</protein>
<dbReference type="CDD" id="cd00051">
    <property type="entry name" value="EFh"/>
    <property type="match status" value="1"/>
</dbReference>
<dbReference type="PANTHER" id="PTHR45791">
    <property type="entry name" value="CALCIUM AND INTEGRIN BINDING FAMILY MEMBER 2"/>
    <property type="match status" value="1"/>
</dbReference>
<sequence length="187" mass="21732">MGNKQTALNHDDLEAYQELTFFTRQDILNVYDCYKMLAEGRDVDRNTRLDQEVICRLPELKVNPFKDRICKVFSSADDGSMTFEDFLDMMSVFSDNAPKNVKVNYAFKIYDFSNNNMITSQDLKEVIQRITMPDESSDKLEDEDLQLLIDNIMEEADLDNDDCLSFQEFEHVLSKSPDFASSFCIHL</sequence>
<gene>
    <name evidence="2" type="primary">LOC115222383</name>
</gene>
<dbReference type="RefSeq" id="XP_029648454.1">
    <property type="nucleotide sequence ID" value="XM_029792594.2"/>
</dbReference>
<evidence type="ECO:0000313" key="1">
    <source>
        <dbReference type="Proteomes" id="UP000515154"/>
    </source>
</evidence>
<name>A0A6P7TBN7_9MOLL</name>
<dbReference type="KEGG" id="osn:115222383"/>
<accession>A0A6P7TBN7</accession>